<keyword evidence="2" id="KW-1185">Reference proteome</keyword>
<sequence>MDQIKGLQAQGKQKIYASPGGSFESPKFTEGNGHFPTSSNMNPMLMAMIDDMVKKQIKKAKEKDDEGFRMITKPYPACVDTIPFPPGFSQPDFKMFGGTGDPRQHIAHFLSRGGPIAQNEALCLQLFVQSLEGSTFTWASQLLSQFKKVNIFHVERRINARADALASLAASLTLPDNKTITITVGEMIVLHPLKEVLEVPLAFTVTTKEEEEDW</sequence>
<evidence type="ECO:0000313" key="1">
    <source>
        <dbReference type="EMBL" id="KAH7845449.1"/>
    </source>
</evidence>
<comment type="caution">
    <text evidence="1">The sequence shown here is derived from an EMBL/GenBank/DDBJ whole genome shotgun (WGS) entry which is preliminary data.</text>
</comment>
<gene>
    <name evidence="1" type="ORF">Vadar_002112</name>
</gene>
<protein>
    <submittedName>
        <fullName evidence="1">Uncharacterized protein</fullName>
    </submittedName>
</protein>
<proteinExistence type="predicted"/>
<evidence type="ECO:0000313" key="2">
    <source>
        <dbReference type="Proteomes" id="UP000828048"/>
    </source>
</evidence>
<reference evidence="1 2" key="1">
    <citation type="journal article" date="2021" name="Hortic Res">
        <title>High-quality reference genome and annotation aids understanding of berry development for evergreen blueberry (Vaccinium darrowii).</title>
        <authorList>
            <person name="Yu J."/>
            <person name="Hulse-Kemp A.M."/>
            <person name="Babiker E."/>
            <person name="Staton M."/>
        </authorList>
    </citation>
    <scope>NUCLEOTIDE SEQUENCE [LARGE SCALE GENOMIC DNA]</scope>
    <source>
        <strain evidence="2">cv. NJ 8807/NJ 8810</strain>
        <tissue evidence="1">Young leaf</tissue>
    </source>
</reference>
<organism evidence="1 2">
    <name type="scientific">Vaccinium darrowii</name>
    <dbReference type="NCBI Taxonomy" id="229202"/>
    <lineage>
        <taxon>Eukaryota</taxon>
        <taxon>Viridiplantae</taxon>
        <taxon>Streptophyta</taxon>
        <taxon>Embryophyta</taxon>
        <taxon>Tracheophyta</taxon>
        <taxon>Spermatophyta</taxon>
        <taxon>Magnoliopsida</taxon>
        <taxon>eudicotyledons</taxon>
        <taxon>Gunneridae</taxon>
        <taxon>Pentapetalae</taxon>
        <taxon>asterids</taxon>
        <taxon>Ericales</taxon>
        <taxon>Ericaceae</taxon>
        <taxon>Vaccinioideae</taxon>
        <taxon>Vaccinieae</taxon>
        <taxon>Vaccinium</taxon>
    </lineage>
</organism>
<name>A0ACB7XW74_9ERIC</name>
<dbReference type="Proteomes" id="UP000828048">
    <property type="component" value="Chromosome 5"/>
</dbReference>
<dbReference type="EMBL" id="CM037155">
    <property type="protein sequence ID" value="KAH7845449.1"/>
    <property type="molecule type" value="Genomic_DNA"/>
</dbReference>
<accession>A0ACB7XW74</accession>